<dbReference type="Gene3D" id="1.25.40.520">
    <property type="match status" value="1"/>
</dbReference>
<evidence type="ECO:0000313" key="1">
    <source>
        <dbReference type="EMBL" id="MEF2115372.1"/>
    </source>
</evidence>
<comment type="caution">
    <text evidence="1">The sequence shown here is derived from an EMBL/GenBank/DDBJ whole genome shotgun (WGS) entry which is preliminary data.</text>
</comment>
<keyword evidence="2" id="KW-1185">Reference proteome</keyword>
<dbReference type="EMBL" id="JAZHFS010000054">
    <property type="protein sequence ID" value="MEF2115372.1"/>
    <property type="molecule type" value="Genomic_DNA"/>
</dbReference>
<evidence type="ECO:0000313" key="2">
    <source>
        <dbReference type="Proteomes" id="UP001498469"/>
    </source>
</evidence>
<dbReference type="InterPro" id="IPR038509">
    <property type="entry name" value="IFS_sf"/>
</dbReference>
<organism evidence="1 2">
    <name type="scientific">Clostridium frigoriphilum</name>
    <dbReference type="NCBI Taxonomy" id="443253"/>
    <lineage>
        <taxon>Bacteria</taxon>
        <taxon>Bacillati</taxon>
        <taxon>Bacillota</taxon>
        <taxon>Clostridia</taxon>
        <taxon>Eubacteriales</taxon>
        <taxon>Clostridiaceae</taxon>
        <taxon>Clostridium</taxon>
    </lineage>
</organism>
<name>A0ABU7UXQ0_9CLOT</name>
<accession>A0ABU7UXQ0</accession>
<sequence length="159" mass="18306">MEIKMKTINAINNNELVNLLEGSGSYTIELHQFVSAHVPTDVGSVLTKGIYLVYKENPEVKIDKLLEETLLTMMNGEIFDIYCALSTIYSQLIEESFDASPFKIDRDKILSKLRSSLKNNEADLKKYFEWEGMGRPQGLWTEVLRINMLCEKHWNISIL</sequence>
<reference evidence="1 2" key="1">
    <citation type="submission" date="2023-11" db="EMBL/GenBank/DDBJ databases">
        <title>Draft genome sequence of a psychrophilic Clostridium strain from permafrost water brine.</title>
        <authorList>
            <person name="Shcherbakova V.A."/>
            <person name="Trubitsyn V.E."/>
            <person name="Zakharyuk A.G."/>
        </authorList>
    </citation>
    <scope>NUCLEOTIDE SEQUENCE [LARGE SCALE GENOMIC DNA]</scope>
    <source>
        <strain evidence="1 2">14F</strain>
    </source>
</reference>
<protein>
    <submittedName>
        <fullName evidence="1">Uncharacterized protein</fullName>
    </submittedName>
</protein>
<dbReference type="Proteomes" id="UP001498469">
    <property type="component" value="Unassembled WGS sequence"/>
</dbReference>
<proteinExistence type="predicted"/>
<gene>
    <name evidence="1" type="ORF">SJI18_24185</name>
</gene>
<dbReference type="RefSeq" id="WP_253201939.1">
    <property type="nucleotide sequence ID" value="NZ_JAZHFS010000054.1"/>
</dbReference>